<dbReference type="GO" id="GO:0015221">
    <property type="term" value="F:lipopolysaccharide transmembrane transporter activity"/>
    <property type="evidence" value="ECO:0007669"/>
    <property type="project" value="InterPro"/>
</dbReference>
<protein>
    <submittedName>
        <fullName evidence="1">LPS export ABC transporter periplasmic protein LptC</fullName>
    </submittedName>
</protein>
<dbReference type="InterPro" id="IPR010664">
    <property type="entry name" value="LipoPS_assembly_LptC-rel"/>
</dbReference>
<dbReference type="Pfam" id="PF06835">
    <property type="entry name" value="LptC"/>
    <property type="match status" value="1"/>
</dbReference>
<reference evidence="1" key="1">
    <citation type="journal article" date="2021" name="Front. Mar. Sci.">
        <title>Genomes of Diverse Isolates of Prochlorococcus High-Light-Adapted Clade II in the Western Pacific Ocean.</title>
        <authorList>
            <person name="Yan W."/>
            <person name="Feng X."/>
            <person name="Zhang W."/>
            <person name="Nawaz M.Z."/>
            <person name="Luo T."/>
            <person name="Zhang R."/>
            <person name="Jiao N."/>
        </authorList>
    </citation>
    <scope>NUCLEOTIDE SEQUENCE</scope>
    <source>
        <strain evidence="1">XMU1424</strain>
    </source>
</reference>
<dbReference type="Gene3D" id="2.60.450.10">
    <property type="entry name" value="Lipopolysaccharide (LPS) transport protein A like domain"/>
    <property type="match status" value="1"/>
</dbReference>
<proteinExistence type="predicted"/>
<accession>A0A9D9BZ59</accession>
<dbReference type="AlphaFoldDB" id="A0A9D9BZ59"/>
<organism evidence="1">
    <name type="scientific">Prochlorococcus marinus XMU1424</name>
    <dbReference type="NCBI Taxonomy" id="2774497"/>
    <lineage>
        <taxon>Bacteria</taxon>
        <taxon>Bacillati</taxon>
        <taxon>Cyanobacteriota</taxon>
        <taxon>Cyanophyceae</taxon>
        <taxon>Synechococcales</taxon>
        <taxon>Prochlorococcaceae</taxon>
        <taxon>Prochlorococcus</taxon>
    </lineage>
</organism>
<dbReference type="GO" id="GO:0005886">
    <property type="term" value="C:plasma membrane"/>
    <property type="evidence" value="ECO:0007669"/>
    <property type="project" value="InterPro"/>
</dbReference>
<name>A0A9D9BZ59_PROMR</name>
<comment type="caution">
    <text evidence="1">The sequence shown here is derived from an EMBL/GenBank/DDBJ whole genome shotgun (WGS) entry which is preliminary data.</text>
</comment>
<evidence type="ECO:0000313" key="1">
    <source>
        <dbReference type="EMBL" id="MBO6987750.1"/>
    </source>
</evidence>
<dbReference type="InterPro" id="IPR026265">
    <property type="entry name" value="LptC"/>
</dbReference>
<dbReference type="NCBIfam" id="TIGR04409">
    <property type="entry name" value="LptC_YrbK"/>
    <property type="match status" value="1"/>
</dbReference>
<dbReference type="EMBL" id="JAEPLE010000002">
    <property type="protein sequence ID" value="MBO6987750.1"/>
    <property type="molecule type" value="Genomic_DNA"/>
</dbReference>
<gene>
    <name evidence="1" type="primary">lptC</name>
    <name evidence="1" type="ORF">JJ833_02690</name>
</gene>
<sequence>MLGCAPSVIDKNKVIQKIDSLDMTIFSKSGDKIYSITSPNSSYDNIELKFELKKPIINILNGKETKYIISSEESTLSDNNKILKLKGNVKLKTLKKNEDIINADNFIWNIENTNYLLEGNIRFENQNIILNSGKAILDSDNIIEFFNPVKYIIKDENNENKYEINSENAFYNLNTESVSFEAKDKRVKSIIYF</sequence>